<accession>A0A1C4TXN8</accession>
<organism evidence="1 2">
    <name type="scientific">Micromonospora matsumotoense</name>
    <dbReference type="NCBI Taxonomy" id="121616"/>
    <lineage>
        <taxon>Bacteria</taxon>
        <taxon>Bacillati</taxon>
        <taxon>Actinomycetota</taxon>
        <taxon>Actinomycetes</taxon>
        <taxon>Micromonosporales</taxon>
        <taxon>Micromonosporaceae</taxon>
        <taxon>Micromonospora</taxon>
    </lineage>
</organism>
<dbReference type="GO" id="GO:0006281">
    <property type="term" value="P:DNA repair"/>
    <property type="evidence" value="ECO:0007669"/>
    <property type="project" value="InterPro"/>
</dbReference>
<dbReference type="GO" id="GO:0000287">
    <property type="term" value="F:magnesium ion binding"/>
    <property type="evidence" value="ECO:0007669"/>
    <property type="project" value="InterPro"/>
</dbReference>
<dbReference type="InterPro" id="IPR036614">
    <property type="entry name" value="RusA-like_sf"/>
</dbReference>
<proteinExistence type="predicted"/>
<name>A0A1C4TXN8_9ACTN</name>
<dbReference type="GO" id="GO:0006310">
    <property type="term" value="P:DNA recombination"/>
    <property type="evidence" value="ECO:0007669"/>
    <property type="project" value="InterPro"/>
</dbReference>
<evidence type="ECO:0000313" key="1">
    <source>
        <dbReference type="EMBL" id="SCE64222.1"/>
    </source>
</evidence>
<dbReference type="Gene3D" id="3.30.1330.70">
    <property type="entry name" value="Holliday junction resolvase RusA"/>
    <property type="match status" value="1"/>
</dbReference>
<protein>
    <submittedName>
        <fullName evidence="1">Uncharacterized protein</fullName>
    </submittedName>
</protein>
<evidence type="ECO:0000313" key="2">
    <source>
        <dbReference type="Proteomes" id="UP000198797"/>
    </source>
</evidence>
<dbReference type="Proteomes" id="UP000198797">
    <property type="component" value="Unassembled WGS sequence"/>
</dbReference>
<dbReference type="AlphaFoldDB" id="A0A1C4TXN8"/>
<gene>
    <name evidence="1" type="ORF">GA0070216_10176</name>
</gene>
<reference evidence="2" key="1">
    <citation type="submission" date="2016-06" db="EMBL/GenBank/DDBJ databases">
        <authorList>
            <person name="Varghese N."/>
            <person name="Submissions Spin"/>
        </authorList>
    </citation>
    <scope>NUCLEOTIDE SEQUENCE [LARGE SCALE GENOMIC DNA]</scope>
    <source>
        <strain evidence="2">DSM 44100</strain>
    </source>
</reference>
<sequence length="144" mass="15444">MVQDTRALALTFEVSGLPPVKTEALSIFAAGHRQATRVRALLEAACAAAQQTGWTPLAGPIEVDLILRCPPGHRTSDASTLLGGVCAVLQDKKRVANIGLAHLGVLVDVALYVDDRQIRRLSYREEPAEDFSYQVRVAAAPTVV</sequence>
<keyword evidence="2" id="KW-1185">Reference proteome</keyword>
<dbReference type="EMBL" id="FMCU01000001">
    <property type="protein sequence ID" value="SCE64222.1"/>
    <property type="molecule type" value="Genomic_DNA"/>
</dbReference>